<dbReference type="EMBL" id="JANHNZ010000006">
    <property type="protein sequence ID" value="MCQ9210307.1"/>
    <property type="molecule type" value="Genomic_DNA"/>
</dbReference>
<accession>A0ABT1WP63</accession>
<reference evidence="6" key="3">
    <citation type="journal article" date="2023" name="Microbiol. Resour. Announc.">
        <title>Draft Genome Sequence of Granulicatella sp. Strain S8, Isolated from a Marine Fish, Seriola quinqueradiata.</title>
        <authorList>
            <person name="Lee M."/>
            <person name="Farooq A."/>
            <person name="Jeong J.B."/>
            <person name="Jung M.Y."/>
        </authorList>
    </citation>
    <scope>NUCLEOTIDE SEQUENCE</scope>
    <source>
        <strain evidence="6">S8</strain>
    </source>
</reference>
<dbReference type="Gene3D" id="1.20.58.80">
    <property type="entry name" value="Phosphotransferase system, lactose/cellobiose-type IIA subunit"/>
    <property type="match status" value="1"/>
</dbReference>
<keyword evidence="4" id="KW-0598">Phosphotransferase system</keyword>
<evidence type="ECO:0000313" key="7">
    <source>
        <dbReference type="Proteomes" id="UP001059480"/>
    </source>
</evidence>
<keyword evidence="1" id="KW-0813">Transport</keyword>
<reference evidence="6" key="1">
    <citation type="submission" date="2022-07" db="EMBL/GenBank/DDBJ databases">
        <authorList>
            <person name="Jung M.-Y."/>
            <person name="Lee M."/>
        </authorList>
    </citation>
    <scope>NUCLEOTIDE SEQUENCE</scope>
    <source>
        <strain evidence="6">S8</strain>
    </source>
</reference>
<evidence type="ECO:0000256" key="5">
    <source>
        <dbReference type="PROSITE-ProRule" id="PRU00418"/>
    </source>
</evidence>
<dbReference type="InterPro" id="IPR036542">
    <property type="entry name" value="PTS_IIA_lac/cel_sf"/>
</dbReference>
<protein>
    <submittedName>
        <fullName evidence="6">PTS lactose/cellobiose transporter subunit IIA</fullName>
    </submittedName>
</protein>
<feature type="modified residue" description="Phosphohistidine; by HPr" evidence="5">
    <location>
        <position position="76"/>
    </location>
</feature>
<dbReference type="InterPro" id="IPR003188">
    <property type="entry name" value="PTS_IIA_lac/cel"/>
</dbReference>
<dbReference type="RefSeq" id="WP_256945418.1">
    <property type="nucleotide sequence ID" value="NZ_JANHNZ010000006.1"/>
</dbReference>
<dbReference type="SUPFAM" id="SSF46973">
    <property type="entry name" value="Enzyme IIa from lactose specific PTS, IIa-lac"/>
    <property type="match status" value="1"/>
</dbReference>
<evidence type="ECO:0000313" key="6">
    <source>
        <dbReference type="EMBL" id="MCQ9210307.1"/>
    </source>
</evidence>
<organism evidence="6 7">
    <name type="scientific">Granulicatella seriolae</name>
    <dbReference type="NCBI Taxonomy" id="2967226"/>
    <lineage>
        <taxon>Bacteria</taxon>
        <taxon>Bacillati</taxon>
        <taxon>Bacillota</taxon>
        <taxon>Bacilli</taxon>
        <taxon>Lactobacillales</taxon>
        <taxon>Carnobacteriaceae</taxon>
        <taxon>Granulicatella</taxon>
    </lineage>
</organism>
<dbReference type="PIRSF" id="PIRSF000699">
    <property type="entry name" value="PTS_IILac_III"/>
    <property type="match status" value="1"/>
</dbReference>
<dbReference type="Proteomes" id="UP001059480">
    <property type="component" value="Unassembled WGS sequence"/>
</dbReference>
<evidence type="ECO:0000256" key="4">
    <source>
        <dbReference type="ARBA" id="ARBA00022683"/>
    </source>
</evidence>
<dbReference type="Pfam" id="PF02255">
    <property type="entry name" value="PTS_IIA"/>
    <property type="match status" value="1"/>
</dbReference>
<dbReference type="PANTHER" id="PTHR34382:SF10">
    <property type="entry name" value="PTS SYSTEM OLIGO-BETA-MANNOSIDE-SPECIFIC EIIA COMPONENT"/>
    <property type="match status" value="1"/>
</dbReference>
<keyword evidence="7" id="KW-1185">Reference proteome</keyword>
<dbReference type="PROSITE" id="PS51095">
    <property type="entry name" value="PTS_EIIA_TYPE_3"/>
    <property type="match status" value="1"/>
</dbReference>
<evidence type="ECO:0000256" key="3">
    <source>
        <dbReference type="ARBA" id="ARBA00022679"/>
    </source>
</evidence>
<proteinExistence type="predicted"/>
<reference evidence="6" key="2">
    <citation type="journal article" date="2023" name="Curr. Microbiol.">
        <title>Granulicatella seriolae sp. nov., a Novel Facultative Anaerobe Isolated from Yellowtail Marine Fish.</title>
        <authorList>
            <person name="Lee M."/>
            <person name="Choi Y.J."/>
            <person name="Farooq A."/>
            <person name="Jeong J.B."/>
            <person name="Jung M.Y."/>
        </authorList>
    </citation>
    <scope>NUCLEOTIDE SEQUENCE</scope>
    <source>
        <strain evidence="6">S8</strain>
    </source>
</reference>
<name>A0ABT1WP63_9LACT</name>
<gene>
    <name evidence="6" type="ORF">NPA36_07060</name>
</gene>
<sequence length="107" mass="12038">MDGMEEISFLMIADIGEAKSLIMSSIDKASEGNFDTAKDLINASNKKMGQAHERHFGLIQNEAQGEKIALDLLFIHAEDQLMSTSLLKDLAEKLIIMYEKMYDLKNK</sequence>
<keyword evidence="2" id="KW-0762">Sugar transport</keyword>
<evidence type="ECO:0000256" key="2">
    <source>
        <dbReference type="ARBA" id="ARBA00022597"/>
    </source>
</evidence>
<evidence type="ECO:0000256" key="1">
    <source>
        <dbReference type="ARBA" id="ARBA00022448"/>
    </source>
</evidence>
<comment type="caution">
    <text evidence="6">The sequence shown here is derived from an EMBL/GenBank/DDBJ whole genome shotgun (WGS) entry which is preliminary data.</text>
</comment>
<dbReference type="PANTHER" id="PTHR34382">
    <property type="entry name" value="PTS SYSTEM N,N'-DIACETYLCHITOBIOSE-SPECIFIC EIIA COMPONENT"/>
    <property type="match status" value="1"/>
</dbReference>
<keyword evidence="3" id="KW-0808">Transferase</keyword>